<dbReference type="SMART" id="SM00950">
    <property type="entry name" value="Piwi"/>
    <property type="match status" value="1"/>
</dbReference>
<dbReference type="PROSITE" id="PS50822">
    <property type="entry name" value="PIWI"/>
    <property type="match status" value="1"/>
</dbReference>
<dbReference type="InterPro" id="IPR036397">
    <property type="entry name" value="RNaseH_sf"/>
</dbReference>
<dbReference type="CDD" id="cd02846">
    <property type="entry name" value="PAZ_argonaute_like"/>
    <property type="match status" value="1"/>
</dbReference>
<dbReference type="InterPro" id="IPR036085">
    <property type="entry name" value="PAZ_dom_sf"/>
</dbReference>
<gene>
    <name evidence="4" type="ORF">TELCIR_14829</name>
</gene>
<sequence>MITEDDGDVVFEMTPIYIKGPKQNEDDGSRREAARFFEILTSQSIFNSDHHVFANKFFEGRVDNDVALGEGKCVKSGFEKNVRFLGDSEENAGPVLQIDKYPYTNASPLTCSEKSPFYRGQSVLEFIRELTGRDAEDALRAKPLRQKVARELRDLVVSTTHQEKNTWFYIHGIVDNSARNQTFETDEGEISVEEYFKQRYKIKLRHPHLPLATERKGGKGFSFYPLEVLCIEKGQRVDNKKLAGKLTDKMIQQARMLPHQMREHNLRQLHQANLMNGRNEYMVAFGVRTSDSFVKSEAKVLCAPEIKYKTAEFYRALARAGRERGMVVQENSMKVVNLSSELDSEIEEHFRYLRDHFRRAFQEYHKKNKRLPIEVVVYRSGTSEGEFAEVENEANDIRALAEKMAELNGGRPYRPKITIIVAQTNSNYRIMPASMPPANGGRMRASDYNVPSGTCADTGITHPRLREFIMTSQQANIGTSRPTRYTIVVEDKPQMSLTDAEHITHFLSHGHQGTSRPTRYTIVVEDKPQMSLTDAEHITHFLSHGHQQSTLPTHVPAVLYAAENLAKRGRAAWKTKLGENSDGASSSGSAPHYTLADGEDQDAFYKRISRELMNSLPNHYFA</sequence>
<dbReference type="InterPro" id="IPR012337">
    <property type="entry name" value="RNaseH-like_sf"/>
</dbReference>
<proteinExistence type="inferred from homology"/>
<dbReference type="GO" id="GO:0003723">
    <property type="term" value="F:RNA binding"/>
    <property type="evidence" value="ECO:0007669"/>
    <property type="project" value="InterPro"/>
</dbReference>
<dbReference type="Gene3D" id="2.170.260.10">
    <property type="entry name" value="paz domain"/>
    <property type="match status" value="1"/>
</dbReference>
<protein>
    <submittedName>
        <fullName evidence="4">Piwi domain protein</fullName>
    </submittedName>
</protein>
<organism evidence="4 5">
    <name type="scientific">Teladorsagia circumcincta</name>
    <name type="common">Brown stomach worm</name>
    <name type="synonym">Ostertagia circumcincta</name>
    <dbReference type="NCBI Taxonomy" id="45464"/>
    <lineage>
        <taxon>Eukaryota</taxon>
        <taxon>Metazoa</taxon>
        <taxon>Ecdysozoa</taxon>
        <taxon>Nematoda</taxon>
        <taxon>Chromadorea</taxon>
        <taxon>Rhabditida</taxon>
        <taxon>Rhabditina</taxon>
        <taxon>Rhabditomorpha</taxon>
        <taxon>Strongyloidea</taxon>
        <taxon>Trichostrongylidae</taxon>
        <taxon>Teladorsagia</taxon>
    </lineage>
</organism>
<dbReference type="Proteomes" id="UP000230423">
    <property type="component" value="Unassembled WGS sequence"/>
</dbReference>
<dbReference type="InterPro" id="IPR003100">
    <property type="entry name" value="PAZ_dom"/>
</dbReference>
<feature type="domain" description="Piwi" evidence="3">
    <location>
        <begin position="360"/>
        <end position="574"/>
    </location>
</feature>
<comment type="similarity">
    <text evidence="1">Belongs to the argonaute family.</text>
</comment>
<evidence type="ECO:0000259" key="2">
    <source>
        <dbReference type="PROSITE" id="PS50821"/>
    </source>
</evidence>
<feature type="domain" description="PAZ" evidence="2">
    <location>
        <begin position="122"/>
        <end position="233"/>
    </location>
</feature>
<evidence type="ECO:0000256" key="1">
    <source>
        <dbReference type="RuleBase" id="RU361178"/>
    </source>
</evidence>
<dbReference type="Pfam" id="PF02171">
    <property type="entry name" value="Piwi"/>
    <property type="match status" value="1"/>
</dbReference>
<accession>A0A2G9U030</accession>
<dbReference type="Gene3D" id="3.30.420.10">
    <property type="entry name" value="Ribonuclease H-like superfamily/Ribonuclease H"/>
    <property type="match status" value="2"/>
</dbReference>
<dbReference type="AlphaFoldDB" id="A0A2G9U030"/>
<dbReference type="InterPro" id="IPR003165">
    <property type="entry name" value="Piwi"/>
</dbReference>
<dbReference type="PROSITE" id="PS50821">
    <property type="entry name" value="PAZ"/>
    <property type="match status" value="1"/>
</dbReference>
<evidence type="ECO:0000313" key="4">
    <source>
        <dbReference type="EMBL" id="PIO63565.1"/>
    </source>
</evidence>
<evidence type="ECO:0000259" key="3">
    <source>
        <dbReference type="PROSITE" id="PS50822"/>
    </source>
</evidence>
<dbReference type="SUPFAM" id="SSF101690">
    <property type="entry name" value="PAZ domain"/>
    <property type="match status" value="1"/>
</dbReference>
<dbReference type="Pfam" id="PF02170">
    <property type="entry name" value="PAZ"/>
    <property type="match status" value="1"/>
</dbReference>
<dbReference type="SMART" id="SM00949">
    <property type="entry name" value="PAZ"/>
    <property type="match status" value="1"/>
</dbReference>
<reference evidence="4 5" key="1">
    <citation type="submission" date="2015-09" db="EMBL/GenBank/DDBJ databases">
        <title>Draft genome of the parasitic nematode Teladorsagia circumcincta isolate WARC Sus (inbred).</title>
        <authorList>
            <person name="Mitreva M."/>
        </authorList>
    </citation>
    <scope>NUCLEOTIDE SEQUENCE [LARGE SCALE GENOMIC DNA]</scope>
    <source>
        <strain evidence="4 5">S</strain>
    </source>
</reference>
<dbReference type="PANTHER" id="PTHR22891">
    <property type="entry name" value="EUKARYOTIC TRANSLATION INITIATION FACTOR 2C"/>
    <property type="match status" value="1"/>
</dbReference>
<name>A0A2G9U030_TELCI</name>
<keyword evidence="5" id="KW-1185">Reference proteome</keyword>
<dbReference type="EMBL" id="KZ350758">
    <property type="protein sequence ID" value="PIO63565.1"/>
    <property type="molecule type" value="Genomic_DNA"/>
</dbReference>
<dbReference type="SUPFAM" id="SSF53098">
    <property type="entry name" value="Ribonuclease H-like"/>
    <property type="match status" value="2"/>
</dbReference>
<dbReference type="OrthoDB" id="10252740at2759"/>
<evidence type="ECO:0000313" key="5">
    <source>
        <dbReference type="Proteomes" id="UP000230423"/>
    </source>
</evidence>